<keyword evidence="1 4" id="KW-0732">Signal</keyword>
<dbReference type="InterPro" id="IPR013761">
    <property type="entry name" value="SAM/pointed_sf"/>
</dbReference>
<evidence type="ECO:0000256" key="1">
    <source>
        <dbReference type="ARBA" id="ARBA00022729"/>
    </source>
</evidence>
<evidence type="ECO:0000256" key="4">
    <source>
        <dbReference type="SAM" id="SignalP"/>
    </source>
</evidence>
<dbReference type="InterPro" id="IPR046450">
    <property type="entry name" value="PA_dom_sf"/>
</dbReference>
<dbReference type="PANTHER" id="PTHR22702:SF1">
    <property type="entry name" value="PROTEASE-ASSOCIATED DOMAIN-CONTAINING PROTEIN 1"/>
    <property type="match status" value="1"/>
</dbReference>
<evidence type="ECO:0000256" key="2">
    <source>
        <dbReference type="ARBA" id="ARBA00023180"/>
    </source>
</evidence>
<feature type="compositionally biased region" description="Gly residues" evidence="3">
    <location>
        <begin position="490"/>
        <end position="506"/>
    </location>
</feature>
<proteinExistence type="predicted"/>
<dbReference type="Proteomes" id="UP001165065">
    <property type="component" value="Unassembled WGS sequence"/>
</dbReference>
<dbReference type="OrthoDB" id="1630758at2759"/>
<feature type="domain" description="PA" evidence="5">
    <location>
        <begin position="299"/>
        <end position="387"/>
    </location>
</feature>
<dbReference type="PANTHER" id="PTHR22702">
    <property type="entry name" value="PROTEASE-ASSOCIATED DOMAIN-CONTAINING PROTEIN"/>
    <property type="match status" value="1"/>
</dbReference>
<dbReference type="Gene3D" id="3.50.30.30">
    <property type="match status" value="2"/>
</dbReference>
<name>A0A9W7FWX2_9STRA</name>
<dbReference type="InterPro" id="IPR003137">
    <property type="entry name" value="PA_domain"/>
</dbReference>
<dbReference type="Gene3D" id="1.10.150.50">
    <property type="entry name" value="Transcription Factor, Ets-1"/>
    <property type="match status" value="1"/>
</dbReference>
<comment type="caution">
    <text evidence="6">The sequence shown here is derived from an EMBL/GenBank/DDBJ whole genome shotgun (WGS) entry which is preliminary data.</text>
</comment>
<feature type="domain" description="PA" evidence="5">
    <location>
        <begin position="146"/>
        <end position="225"/>
    </location>
</feature>
<protein>
    <recommendedName>
        <fullName evidence="5">PA domain-containing protein</fullName>
    </recommendedName>
</protein>
<keyword evidence="7" id="KW-1185">Reference proteome</keyword>
<dbReference type="Pfam" id="PF02225">
    <property type="entry name" value="PA"/>
    <property type="match status" value="2"/>
</dbReference>
<evidence type="ECO:0000259" key="5">
    <source>
        <dbReference type="Pfam" id="PF02225"/>
    </source>
</evidence>
<feature type="signal peptide" evidence="4">
    <location>
        <begin position="1"/>
        <end position="19"/>
    </location>
</feature>
<dbReference type="AlphaFoldDB" id="A0A9W7FWX2"/>
<dbReference type="SUPFAM" id="SSF52025">
    <property type="entry name" value="PA domain"/>
    <property type="match status" value="1"/>
</dbReference>
<gene>
    <name evidence="6" type="ORF">TrCOL_g8039</name>
</gene>
<evidence type="ECO:0000313" key="7">
    <source>
        <dbReference type="Proteomes" id="UP001165065"/>
    </source>
</evidence>
<organism evidence="6 7">
    <name type="scientific">Triparma columacea</name>
    <dbReference type="NCBI Taxonomy" id="722753"/>
    <lineage>
        <taxon>Eukaryota</taxon>
        <taxon>Sar</taxon>
        <taxon>Stramenopiles</taxon>
        <taxon>Ochrophyta</taxon>
        <taxon>Bolidophyceae</taxon>
        <taxon>Parmales</taxon>
        <taxon>Triparmaceae</taxon>
        <taxon>Triparma</taxon>
    </lineage>
</organism>
<feature type="region of interest" description="Disordered" evidence="3">
    <location>
        <begin position="452"/>
        <end position="506"/>
    </location>
</feature>
<dbReference type="CDD" id="cd00538">
    <property type="entry name" value="PA"/>
    <property type="match status" value="1"/>
</dbReference>
<keyword evidence="2" id="KW-0325">Glycoprotein</keyword>
<evidence type="ECO:0000313" key="6">
    <source>
        <dbReference type="EMBL" id="GMI24781.1"/>
    </source>
</evidence>
<reference evidence="7" key="1">
    <citation type="journal article" date="2023" name="Commun. Biol.">
        <title>Genome analysis of Parmales, the sister group of diatoms, reveals the evolutionary specialization of diatoms from phago-mixotrophs to photoautotrophs.</title>
        <authorList>
            <person name="Ban H."/>
            <person name="Sato S."/>
            <person name="Yoshikawa S."/>
            <person name="Yamada K."/>
            <person name="Nakamura Y."/>
            <person name="Ichinomiya M."/>
            <person name="Sato N."/>
            <person name="Blanc-Mathieu R."/>
            <person name="Endo H."/>
            <person name="Kuwata A."/>
            <person name="Ogata H."/>
        </authorList>
    </citation>
    <scope>NUCLEOTIDE SEQUENCE [LARGE SCALE GENOMIC DNA]</scope>
</reference>
<sequence length="506" mass="54975">MRSSLFIVVVFLVLSQCFAIFKKKKVAETFEDVLKEAGLNRKYKSAFLKNGWDSTPQALRRLSKMDLQGIGMSEKEMKKMFASIEKMVPVLEKKVKSKKIDKDLELRKTLNYGRLYVDGAVGSFPFMKANFGGDIPLKAFEIVFGGNGCKEVNNAAGVMLVVTRGECTYLQKAEAAEESGASILVVVNSDNGDLFSLPAGHDLTPEQLDDLPVIPTVLVQQSALKMLQMLEDIDPFAKGMLIPQHCTADGCLPVLRSDRSFLSHFDSSGGLLHVQGLDGDEVKMEFVASNFGITVPDEGELVISEPLDACGSVTQTSGSAMKGKAVIVRRGGCSFYEKVLTVQRHGARVAIMVDNEEAGALDRVGVTTEQLGEIYLPVLMVSRGKGYEMIEKVKERDSESLPSIVYVSRQGDVGVKWEELRNFFANCLGEEDGDKKEIDAVQCNRDYGMLMESSKGNPDREASLGRYKIVDVSHVDEGGGGGEEEEDKVTGGGEGGGEGGGASEEL</sequence>
<accession>A0A9W7FWX2</accession>
<feature type="compositionally biased region" description="Basic and acidic residues" evidence="3">
    <location>
        <begin position="457"/>
        <end position="477"/>
    </location>
</feature>
<feature type="chain" id="PRO_5040938961" description="PA domain-containing protein" evidence="4">
    <location>
        <begin position="20"/>
        <end position="506"/>
    </location>
</feature>
<dbReference type="EMBL" id="BRYA01000593">
    <property type="protein sequence ID" value="GMI24781.1"/>
    <property type="molecule type" value="Genomic_DNA"/>
</dbReference>
<evidence type="ECO:0000256" key="3">
    <source>
        <dbReference type="SAM" id="MobiDB-lite"/>
    </source>
</evidence>